<dbReference type="PROSITE" id="PS50994">
    <property type="entry name" value="INTEGRASE"/>
    <property type="match status" value="1"/>
</dbReference>
<dbReference type="InterPro" id="IPR057670">
    <property type="entry name" value="SH3_retrovirus"/>
</dbReference>
<accession>A5B4U1</accession>
<evidence type="ECO:0000259" key="1">
    <source>
        <dbReference type="PROSITE" id="PS50994"/>
    </source>
</evidence>
<dbReference type="SUPFAM" id="SSF53098">
    <property type="entry name" value="Ribonuclease H-like"/>
    <property type="match status" value="1"/>
</dbReference>
<dbReference type="InterPro" id="IPR036397">
    <property type="entry name" value="RNaseH_sf"/>
</dbReference>
<dbReference type="ExpressionAtlas" id="A5B4U1">
    <property type="expression patterns" value="baseline"/>
</dbReference>
<proteinExistence type="predicted"/>
<dbReference type="PANTHER" id="PTHR42648:SF28">
    <property type="entry name" value="TRANSPOSON-ENCODED PROTEIN WITH RIBONUCLEASE H-LIKE AND RETROVIRUS ZINC FINGER-LIKE DOMAINS"/>
    <property type="match status" value="1"/>
</dbReference>
<dbReference type="Pfam" id="PF13976">
    <property type="entry name" value="gag_pre-integrs"/>
    <property type="match status" value="1"/>
</dbReference>
<dbReference type="InterPro" id="IPR001584">
    <property type="entry name" value="Integrase_cat-core"/>
</dbReference>
<feature type="domain" description="Integrase catalytic" evidence="1">
    <location>
        <begin position="399"/>
        <end position="571"/>
    </location>
</feature>
<dbReference type="AlphaFoldDB" id="A5B4U1"/>
<dbReference type="Pfam" id="PF00665">
    <property type="entry name" value="rve"/>
    <property type="match status" value="1"/>
</dbReference>
<evidence type="ECO:0000313" key="2">
    <source>
        <dbReference type="EMBL" id="CAN74164.1"/>
    </source>
</evidence>
<reference evidence="2" key="1">
    <citation type="journal article" date="2007" name="PLoS ONE">
        <title>The first genome sequence of an elite grapevine cultivar (Pinot noir Vitis vinifera L.): coping with a highly heterozygous genome.</title>
        <authorList>
            <person name="Velasco R."/>
            <person name="Zharkikh A."/>
            <person name="Troggio M."/>
            <person name="Cartwright D.A."/>
            <person name="Cestaro A."/>
            <person name="Pruss D."/>
            <person name="Pindo M."/>
            <person name="FitzGerald L.M."/>
            <person name="Vezzulli S."/>
            <person name="Reid J."/>
            <person name="Malacarne G."/>
            <person name="Iliev D."/>
            <person name="Coppola G."/>
            <person name="Wardell B."/>
            <person name="Micheletti D."/>
            <person name="Macalma T."/>
            <person name="Facci M."/>
            <person name="Mitchell J.T."/>
            <person name="Perazzolli M."/>
            <person name="Eldredge G."/>
            <person name="Gatto P."/>
            <person name="Oyzerski R."/>
            <person name="Moretto M."/>
            <person name="Gutin N."/>
            <person name="Stefanini M."/>
            <person name="Chen Y."/>
            <person name="Segala C."/>
            <person name="Davenport C."/>
            <person name="Dematte L."/>
            <person name="Mraz A."/>
            <person name="Battilana J."/>
            <person name="Stormo K."/>
            <person name="Costa F."/>
            <person name="Tao Q."/>
            <person name="Si-Ammour A."/>
            <person name="Harkins T."/>
            <person name="Lackey A."/>
            <person name="Perbost C."/>
            <person name="Taillon B."/>
            <person name="Stella A."/>
            <person name="Solovyev V."/>
            <person name="Fawcett J.A."/>
            <person name="Sterck L."/>
            <person name="Vandepoele K."/>
            <person name="Grando S.M."/>
            <person name="Toppo S."/>
            <person name="Moser C."/>
            <person name="Lanchbury J."/>
            <person name="Bogden R."/>
            <person name="Skolnick M."/>
            <person name="Sgaramella V."/>
            <person name="Bhatnagar S.K."/>
            <person name="Fontana P."/>
            <person name="Gutin A."/>
            <person name="Van de Peer Y."/>
            <person name="Salamini F."/>
            <person name="Viola R."/>
        </authorList>
    </citation>
    <scope>NUCLEOTIDE SEQUENCE</scope>
</reference>
<dbReference type="Pfam" id="PF25597">
    <property type="entry name" value="SH3_retrovirus"/>
    <property type="match status" value="1"/>
</dbReference>
<dbReference type="InterPro" id="IPR025724">
    <property type="entry name" value="GAG-pre-integrase_dom"/>
</dbReference>
<dbReference type="GO" id="GO:0015074">
    <property type="term" value="P:DNA integration"/>
    <property type="evidence" value="ECO:0007669"/>
    <property type="project" value="InterPro"/>
</dbReference>
<protein>
    <recommendedName>
        <fullName evidence="1">Integrase catalytic domain-containing protein</fullName>
    </recommendedName>
</protein>
<sequence length="689" mass="79561">MSSTISLPLRLRSQQLFNVVARTTWYDGSHRYKILKEKMVPNSSTIYLQKHHLNKERLEFGNQVFETDYNDWRRYTNIVLGVFSHRQKAPFGSAVQALFTAAGILPSISDIRCEVPELRGDNFKIWNERILLQLGCMDIDYAIRKDEPHKITDTSTPEQILLYECWEKSNRLSVMYIKTKISAGIRDSIEQHENVRELLKAIDEQFVTSDKTLASTLIMKFTSLKLTAIRGVHEHIMEMRDIVAQLKKLEVEMSESFLVHFILNTLPPQYGPFKISYNTHKDKWSINELMTMCVQEEGSLIYKSECVGNGILSDGLYCIFLHNDTAHNSLHVQTGIKKCVVKEDSSTLWHRRLGHISIDRIKRLVNDGVLSTLDFTDFETCVDYIKGKQTNKSKRGATRSSTILEIIHTDICSLDMDSHGQKYFISFIDDFSRYMYLYILHNKNEALDVFKVFKAEVEKQYGKQIKIVRSDRGGEYYGRYLENGQSPGPFAKFLQEHGIVAQYTMPSSLDHNGVAERRNQTLLDMVRSMLSSSKLLKFLWTEALKTTVYILNRVPTKVVPKTPFELLKVRIYNPQEKKLDPRTISGYFIRYAEKSKGYRFYCPSHSIRIVESRNAKFLEYDLVSGSDQFRNIVFDIDHTMSQPSTSSDRLFIVHNTPQVQSGVERTIAEVQPVVEVPQVVDNIPVDQVD</sequence>
<dbReference type="GO" id="GO:0003676">
    <property type="term" value="F:nucleic acid binding"/>
    <property type="evidence" value="ECO:0007669"/>
    <property type="project" value="InterPro"/>
</dbReference>
<dbReference type="Pfam" id="PF14223">
    <property type="entry name" value="Retrotran_gag_2"/>
    <property type="match status" value="1"/>
</dbReference>
<dbReference type="PANTHER" id="PTHR42648">
    <property type="entry name" value="TRANSPOSASE, PUTATIVE-RELATED"/>
    <property type="match status" value="1"/>
</dbReference>
<dbReference type="InterPro" id="IPR012337">
    <property type="entry name" value="RNaseH-like_sf"/>
</dbReference>
<dbReference type="InterPro" id="IPR039537">
    <property type="entry name" value="Retrotran_Ty1/copia-like"/>
</dbReference>
<dbReference type="EMBL" id="AM446591">
    <property type="protein sequence ID" value="CAN74164.1"/>
    <property type="molecule type" value="Genomic_DNA"/>
</dbReference>
<gene>
    <name evidence="2" type="ORF">VITISV_026444</name>
</gene>
<name>A5B4U1_VITVI</name>
<organism evidence="2">
    <name type="scientific">Vitis vinifera</name>
    <name type="common">Grape</name>
    <dbReference type="NCBI Taxonomy" id="29760"/>
    <lineage>
        <taxon>Eukaryota</taxon>
        <taxon>Viridiplantae</taxon>
        <taxon>Streptophyta</taxon>
        <taxon>Embryophyta</taxon>
        <taxon>Tracheophyta</taxon>
        <taxon>Spermatophyta</taxon>
        <taxon>Magnoliopsida</taxon>
        <taxon>eudicotyledons</taxon>
        <taxon>Gunneridae</taxon>
        <taxon>Pentapetalae</taxon>
        <taxon>rosids</taxon>
        <taxon>Vitales</taxon>
        <taxon>Vitaceae</taxon>
        <taxon>Viteae</taxon>
        <taxon>Vitis</taxon>
    </lineage>
</organism>
<dbReference type="Gene3D" id="3.30.420.10">
    <property type="entry name" value="Ribonuclease H-like superfamily/Ribonuclease H"/>
    <property type="match status" value="1"/>
</dbReference>